<keyword evidence="3" id="KW-0436">Ligase</keyword>
<accession>A0A0F9F8E3</accession>
<dbReference type="InterPro" id="IPR045851">
    <property type="entry name" value="AMP-bd_C_sf"/>
</dbReference>
<evidence type="ECO:0000256" key="1">
    <source>
        <dbReference type="ARBA" id="ARBA00004170"/>
    </source>
</evidence>
<dbReference type="Gene3D" id="3.30.300.30">
    <property type="match status" value="1"/>
</dbReference>
<evidence type="ECO:0000256" key="7">
    <source>
        <dbReference type="ARBA" id="ARBA00042773"/>
    </source>
</evidence>
<protein>
    <recommendedName>
        <fullName evidence="6">Long-chain-fatty-acid--CoA ligase</fullName>
        <ecNumber evidence="5">6.2.1.3</ecNumber>
    </recommendedName>
    <alternativeName>
        <fullName evidence="7">Long-chain acyl-CoA synthetase</fullName>
    </alternativeName>
</protein>
<dbReference type="InterPro" id="IPR050237">
    <property type="entry name" value="ATP-dep_AMP-bd_enzyme"/>
</dbReference>
<dbReference type="PANTHER" id="PTHR43767:SF8">
    <property type="entry name" value="LONG-CHAIN-FATTY-ACID--COA LIGASE"/>
    <property type="match status" value="1"/>
</dbReference>
<evidence type="ECO:0000313" key="10">
    <source>
        <dbReference type="EMBL" id="KKL47357.1"/>
    </source>
</evidence>
<sequence length="425" mass="45648">KMLIFEQSDARTDFSALIEALDTATLPDLEILAVIDGTDLPAIGALPVRPCNWRDAAELKPQGATPDDPVLLFTTSGTTSAPKLVLHSQKSLVLHAVNCAPAYAFNAPDARYLAVLPFCGVFGLNPTLAAIAGGAQIYLNTVFDLECAITTAKTAAITHFFGSDDMFRMMWKADRAAFDHARLCGFATFTPGLKSTLHQMAADGLPLCGLYGASEVNAIFAMQPVTLPIGARLEGGGRTASREQTDVRVRNTDTGALCPVGETGLLEIKASTNFTGYFRNPEATAKTIDAEGYFRSGDIGYLNADGTFTYLARGGDFIRLSGFLTDPREIEEVIQSIEGVTRAQVVGVTWDGKTRPVAFVTIKSASSPTEETILASTKDQLAHYKVPVFVKILDEFPTVESANGLKIRKGHLRDMATGILTERNT</sequence>
<dbReference type="InterPro" id="IPR025110">
    <property type="entry name" value="AMP-bd_C"/>
</dbReference>
<reference evidence="10" key="1">
    <citation type="journal article" date="2015" name="Nature">
        <title>Complex archaea that bridge the gap between prokaryotes and eukaryotes.</title>
        <authorList>
            <person name="Spang A."/>
            <person name="Saw J.H."/>
            <person name="Jorgensen S.L."/>
            <person name="Zaremba-Niedzwiedzka K."/>
            <person name="Martijn J."/>
            <person name="Lind A.E."/>
            <person name="van Eijk R."/>
            <person name="Schleper C."/>
            <person name="Guy L."/>
            <person name="Ettema T.J."/>
        </authorList>
    </citation>
    <scope>NUCLEOTIDE SEQUENCE</scope>
</reference>
<dbReference type="InterPro" id="IPR000873">
    <property type="entry name" value="AMP-dep_synth/lig_dom"/>
</dbReference>
<feature type="domain" description="AMP-dependent synthetase/ligase" evidence="8">
    <location>
        <begin position="27"/>
        <end position="278"/>
    </location>
</feature>
<dbReference type="GO" id="GO:0004467">
    <property type="term" value="F:long-chain fatty acid-CoA ligase activity"/>
    <property type="evidence" value="ECO:0007669"/>
    <property type="project" value="UniProtKB-EC"/>
</dbReference>
<evidence type="ECO:0000256" key="3">
    <source>
        <dbReference type="ARBA" id="ARBA00022598"/>
    </source>
</evidence>
<evidence type="ECO:0000259" key="9">
    <source>
        <dbReference type="Pfam" id="PF13193"/>
    </source>
</evidence>
<keyword evidence="4" id="KW-0472">Membrane</keyword>
<comment type="caution">
    <text evidence="10">The sequence shown here is derived from an EMBL/GenBank/DDBJ whole genome shotgun (WGS) entry which is preliminary data.</text>
</comment>
<proteinExistence type="predicted"/>
<dbReference type="AlphaFoldDB" id="A0A0F9F8E3"/>
<comment type="pathway">
    <text evidence="2">Lipid metabolism; fatty acid beta-oxidation.</text>
</comment>
<dbReference type="PANTHER" id="PTHR43767">
    <property type="entry name" value="LONG-CHAIN-FATTY-ACID--COA LIGASE"/>
    <property type="match status" value="1"/>
</dbReference>
<dbReference type="Pfam" id="PF00501">
    <property type="entry name" value="AMP-binding"/>
    <property type="match status" value="1"/>
</dbReference>
<evidence type="ECO:0000256" key="2">
    <source>
        <dbReference type="ARBA" id="ARBA00005005"/>
    </source>
</evidence>
<dbReference type="EMBL" id="LAZR01033696">
    <property type="protein sequence ID" value="KKL47357.1"/>
    <property type="molecule type" value="Genomic_DNA"/>
</dbReference>
<comment type="subcellular location">
    <subcellularLocation>
        <location evidence="1">Membrane</location>
        <topology evidence="1">Peripheral membrane protein</topology>
    </subcellularLocation>
</comment>
<gene>
    <name evidence="10" type="ORF">LCGC14_2336340</name>
</gene>
<evidence type="ECO:0000256" key="4">
    <source>
        <dbReference type="ARBA" id="ARBA00023136"/>
    </source>
</evidence>
<dbReference type="EC" id="6.2.1.3" evidence="5"/>
<evidence type="ECO:0000256" key="5">
    <source>
        <dbReference type="ARBA" id="ARBA00026121"/>
    </source>
</evidence>
<dbReference type="GO" id="GO:0016020">
    <property type="term" value="C:membrane"/>
    <property type="evidence" value="ECO:0007669"/>
    <property type="project" value="UniProtKB-SubCell"/>
</dbReference>
<evidence type="ECO:0000256" key="6">
    <source>
        <dbReference type="ARBA" id="ARBA00039545"/>
    </source>
</evidence>
<dbReference type="InterPro" id="IPR042099">
    <property type="entry name" value="ANL_N_sf"/>
</dbReference>
<dbReference type="Pfam" id="PF13193">
    <property type="entry name" value="AMP-binding_C"/>
    <property type="match status" value="1"/>
</dbReference>
<dbReference type="CDD" id="cd04433">
    <property type="entry name" value="AFD_class_I"/>
    <property type="match status" value="1"/>
</dbReference>
<name>A0A0F9F8E3_9ZZZZ</name>
<dbReference type="SUPFAM" id="SSF56801">
    <property type="entry name" value="Acetyl-CoA synthetase-like"/>
    <property type="match status" value="1"/>
</dbReference>
<dbReference type="PROSITE" id="PS00455">
    <property type="entry name" value="AMP_BINDING"/>
    <property type="match status" value="1"/>
</dbReference>
<feature type="domain" description="AMP-binding enzyme C-terminal" evidence="9">
    <location>
        <begin position="329"/>
        <end position="401"/>
    </location>
</feature>
<feature type="non-terminal residue" evidence="10">
    <location>
        <position position="1"/>
    </location>
</feature>
<organism evidence="10">
    <name type="scientific">marine sediment metagenome</name>
    <dbReference type="NCBI Taxonomy" id="412755"/>
    <lineage>
        <taxon>unclassified sequences</taxon>
        <taxon>metagenomes</taxon>
        <taxon>ecological metagenomes</taxon>
    </lineage>
</organism>
<dbReference type="InterPro" id="IPR020845">
    <property type="entry name" value="AMP-binding_CS"/>
</dbReference>
<dbReference type="Gene3D" id="3.40.50.12780">
    <property type="entry name" value="N-terminal domain of ligase-like"/>
    <property type="match status" value="1"/>
</dbReference>
<evidence type="ECO:0000259" key="8">
    <source>
        <dbReference type="Pfam" id="PF00501"/>
    </source>
</evidence>